<proteinExistence type="predicted"/>
<organism evidence="2 3">
    <name type="scientific">Popillia japonica</name>
    <name type="common">Japanese beetle</name>
    <dbReference type="NCBI Taxonomy" id="7064"/>
    <lineage>
        <taxon>Eukaryota</taxon>
        <taxon>Metazoa</taxon>
        <taxon>Ecdysozoa</taxon>
        <taxon>Arthropoda</taxon>
        <taxon>Hexapoda</taxon>
        <taxon>Insecta</taxon>
        <taxon>Pterygota</taxon>
        <taxon>Neoptera</taxon>
        <taxon>Endopterygota</taxon>
        <taxon>Coleoptera</taxon>
        <taxon>Polyphaga</taxon>
        <taxon>Scarabaeiformia</taxon>
        <taxon>Scarabaeidae</taxon>
        <taxon>Rutelinae</taxon>
        <taxon>Popillia</taxon>
    </lineage>
</organism>
<dbReference type="PANTHER" id="PTHR11012:SF48">
    <property type="entry name" value="CHK KINASE-LIKE DOMAIN-CONTAINING PROTEIN-RELATED"/>
    <property type="match status" value="1"/>
</dbReference>
<dbReference type="EMBL" id="JASPKY010000254">
    <property type="protein sequence ID" value="KAK9713012.1"/>
    <property type="molecule type" value="Genomic_DNA"/>
</dbReference>
<keyword evidence="2" id="KW-0418">Kinase</keyword>
<dbReference type="SMART" id="SM00587">
    <property type="entry name" value="CHK"/>
    <property type="match status" value="1"/>
</dbReference>
<dbReference type="AlphaFoldDB" id="A0AAW1K3A8"/>
<comment type="caution">
    <text evidence="2">The sequence shown here is derived from an EMBL/GenBank/DDBJ whole genome shotgun (WGS) entry which is preliminary data.</text>
</comment>
<evidence type="ECO:0000259" key="1">
    <source>
        <dbReference type="SMART" id="SM00587"/>
    </source>
</evidence>
<accession>A0AAW1K3A8</accession>
<name>A0AAW1K3A8_POPJA</name>
<evidence type="ECO:0000313" key="3">
    <source>
        <dbReference type="Proteomes" id="UP001458880"/>
    </source>
</evidence>
<dbReference type="Pfam" id="PF02958">
    <property type="entry name" value="EcKL"/>
    <property type="match status" value="2"/>
</dbReference>
<dbReference type="Proteomes" id="UP001458880">
    <property type="component" value="Unassembled WGS sequence"/>
</dbReference>
<dbReference type="InterPro" id="IPR004119">
    <property type="entry name" value="EcKL"/>
</dbReference>
<feature type="domain" description="CHK kinase-like" evidence="1">
    <location>
        <begin position="4"/>
        <end position="259"/>
    </location>
</feature>
<dbReference type="PANTHER" id="PTHR11012">
    <property type="entry name" value="PROTEIN KINASE-LIKE DOMAIN-CONTAINING"/>
    <property type="match status" value="1"/>
</dbReference>
<dbReference type="InterPro" id="IPR015897">
    <property type="entry name" value="CHK_kinase-like"/>
</dbReference>
<keyword evidence="3" id="KW-1185">Reference proteome</keyword>
<dbReference type="SUPFAM" id="SSF56112">
    <property type="entry name" value="Protein kinase-like (PK-like)"/>
    <property type="match status" value="2"/>
</dbReference>
<evidence type="ECO:0000313" key="2">
    <source>
        <dbReference type="EMBL" id="KAK9713012.1"/>
    </source>
</evidence>
<gene>
    <name evidence="2" type="ORF">QE152_g24622</name>
</gene>
<reference evidence="2 3" key="1">
    <citation type="journal article" date="2024" name="BMC Genomics">
        <title>De novo assembly and annotation of Popillia japonica's genome with initial clues to its potential as an invasive pest.</title>
        <authorList>
            <person name="Cucini C."/>
            <person name="Boschi S."/>
            <person name="Funari R."/>
            <person name="Cardaioli E."/>
            <person name="Iannotti N."/>
            <person name="Marturano G."/>
            <person name="Paoli F."/>
            <person name="Bruttini M."/>
            <person name="Carapelli A."/>
            <person name="Frati F."/>
            <person name="Nardi F."/>
        </authorList>
    </citation>
    <scope>NUCLEOTIDE SEQUENCE [LARGE SCALE GENOMIC DNA]</scope>
    <source>
        <strain evidence="2">DMR45628</strain>
    </source>
</reference>
<dbReference type="GO" id="GO:0016301">
    <property type="term" value="F:kinase activity"/>
    <property type="evidence" value="ECO:0007669"/>
    <property type="project" value="UniProtKB-KW"/>
</dbReference>
<protein>
    <submittedName>
        <fullName evidence="2">Ecdysteroid kinase-like family</fullName>
    </submittedName>
</protein>
<keyword evidence="2" id="KW-0808">Transferase</keyword>
<sequence length="268" mass="31013">MKYLIFDDLKSEGYQTLTPREPLSLDCVKLCLNAIVKLHCTSLIHEEKMRLKTGAPLKLHCTSLIHEEKMRLKTGAPYILSEEFPEYFKETFYTDLQMSVNMMEAAKKGVKTQIDVFGDGWPIDLDYFKRLACDLFDQQIDVFGDGWPIDLDYFKRLACDLFDQFREIVKPSNQFRNAICHGDLWSGNIMFKFAGDKPVDCKLGDLWSGNIMFKFAGDKPVDCKLIDFQSYRYGPPGQDFMAFVYFTTRIGNFAGNTWEIWRIITTIG</sequence>
<dbReference type="InterPro" id="IPR011009">
    <property type="entry name" value="Kinase-like_dom_sf"/>
</dbReference>